<dbReference type="Gene3D" id="3.90.190.10">
    <property type="entry name" value="Protein tyrosine phosphatase superfamily"/>
    <property type="match status" value="1"/>
</dbReference>
<accession>A0A1I7W726</accession>
<evidence type="ECO:0000313" key="2">
    <source>
        <dbReference type="WBParaSite" id="Hba_00442"/>
    </source>
</evidence>
<protein>
    <submittedName>
        <fullName evidence="2">Uncharacterized protein</fullName>
    </submittedName>
</protein>
<dbReference type="AlphaFoldDB" id="A0A1I7W726"/>
<organism evidence="1 2">
    <name type="scientific">Heterorhabditis bacteriophora</name>
    <name type="common">Entomopathogenic nematode worm</name>
    <dbReference type="NCBI Taxonomy" id="37862"/>
    <lineage>
        <taxon>Eukaryota</taxon>
        <taxon>Metazoa</taxon>
        <taxon>Ecdysozoa</taxon>
        <taxon>Nematoda</taxon>
        <taxon>Chromadorea</taxon>
        <taxon>Rhabditida</taxon>
        <taxon>Rhabditina</taxon>
        <taxon>Rhabditomorpha</taxon>
        <taxon>Strongyloidea</taxon>
        <taxon>Heterorhabditidae</taxon>
        <taxon>Heterorhabditis</taxon>
    </lineage>
</organism>
<name>A0A1I7W726_HETBA</name>
<reference evidence="2" key="1">
    <citation type="submission" date="2016-11" db="UniProtKB">
        <authorList>
            <consortium name="WormBaseParasite"/>
        </authorList>
    </citation>
    <scope>IDENTIFICATION</scope>
</reference>
<sequence length="107" mass="12349">MKQMVKIQAYQFTITSSNSFSIWLPLSVYFMVTFNKAGESESVPSMGEAVLAVSRFRRRLGTEMSEIIPFLYLGALRDAMDVEQLRKNSIQVFLKNGNVLRRKPFQY</sequence>
<keyword evidence="1" id="KW-1185">Reference proteome</keyword>
<evidence type="ECO:0000313" key="1">
    <source>
        <dbReference type="Proteomes" id="UP000095283"/>
    </source>
</evidence>
<dbReference type="WBParaSite" id="Hba_00442">
    <property type="protein sequence ID" value="Hba_00442"/>
    <property type="gene ID" value="Hba_00442"/>
</dbReference>
<dbReference type="Proteomes" id="UP000095283">
    <property type="component" value="Unplaced"/>
</dbReference>
<dbReference type="InterPro" id="IPR029021">
    <property type="entry name" value="Prot-tyrosine_phosphatase-like"/>
</dbReference>
<proteinExistence type="predicted"/>